<dbReference type="AlphaFoldDB" id="A0A369P0I8"/>
<proteinExistence type="inferred from homology"/>
<evidence type="ECO:0000256" key="3">
    <source>
        <dbReference type="ARBA" id="ARBA00023015"/>
    </source>
</evidence>
<dbReference type="PROSITE" id="PS50949">
    <property type="entry name" value="HTH_GNTR"/>
    <property type="match status" value="1"/>
</dbReference>
<evidence type="ECO:0000313" key="8">
    <source>
        <dbReference type="Proteomes" id="UP000253805"/>
    </source>
</evidence>
<comment type="similarity">
    <text evidence="1">In the C-terminal section; belongs to the class-I pyridoxal-phosphate-dependent aminotransferase family.</text>
</comment>
<dbReference type="InterPro" id="IPR015424">
    <property type="entry name" value="PyrdxlP-dep_Trfase"/>
</dbReference>
<dbReference type="Proteomes" id="UP000253805">
    <property type="component" value="Unassembled WGS sequence"/>
</dbReference>
<dbReference type="InterPro" id="IPR015421">
    <property type="entry name" value="PyrdxlP-dep_Trfase_major"/>
</dbReference>
<dbReference type="CDD" id="cd00609">
    <property type="entry name" value="AAT_like"/>
    <property type="match status" value="1"/>
</dbReference>
<dbReference type="SMART" id="SM00345">
    <property type="entry name" value="HTH_GNTR"/>
    <property type="match status" value="1"/>
</dbReference>
<feature type="domain" description="HTH gntR-type" evidence="6">
    <location>
        <begin position="9"/>
        <end position="77"/>
    </location>
</feature>
<dbReference type="EMBL" id="PPUT01000018">
    <property type="protein sequence ID" value="RDC43643.1"/>
    <property type="molecule type" value="Genomic_DNA"/>
</dbReference>
<dbReference type="Gene3D" id="1.10.10.10">
    <property type="entry name" value="Winged helix-like DNA-binding domain superfamily/Winged helix DNA-binding domain"/>
    <property type="match status" value="1"/>
</dbReference>
<dbReference type="GO" id="GO:0003677">
    <property type="term" value="F:DNA binding"/>
    <property type="evidence" value="ECO:0007669"/>
    <property type="project" value="UniProtKB-KW"/>
</dbReference>
<dbReference type="PANTHER" id="PTHR46577:SF1">
    <property type="entry name" value="HTH-TYPE TRANSCRIPTIONAL REGULATORY PROTEIN GABR"/>
    <property type="match status" value="1"/>
</dbReference>
<dbReference type="InterPro" id="IPR004839">
    <property type="entry name" value="Aminotransferase_I/II_large"/>
</dbReference>
<keyword evidence="4" id="KW-0238">DNA-binding</keyword>
<reference evidence="7 8" key="1">
    <citation type="journal article" date="2018" name="Elife">
        <title>Discovery and characterization of a prevalent human gut bacterial enzyme sufficient for the inactivation of a family of plant toxins.</title>
        <authorList>
            <person name="Koppel N."/>
            <person name="Bisanz J.E."/>
            <person name="Pandelia M.E."/>
            <person name="Turnbaugh P.J."/>
            <person name="Balskus E.P."/>
        </authorList>
    </citation>
    <scope>NUCLEOTIDE SEQUENCE [LARGE SCALE GENOMIC DNA]</scope>
    <source>
        <strain evidence="7 8">OB21 GAM 11</strain>
    </source>
</reference>
<dbReference type="GO" id="GO:0003700">
    <property type="term" value="F:DNA-binding transcription factor activity"/>
    <property type="evidence" value="ECO:0007669"/>
    <property type="project" value="InterPro"/>
</dbReference>
<dbReference type="Gene3D" id="3.40.640.10">
    <property type="entry name" value="Type I PLP-dependent aspartate aminotransferase-like (Major domain)"/>
    <property type="match status" value="1"/>
</dbReference>
<dbReference type="InterPro" id="IPR036388">
    <property type="entry name" value="WH-like_DNA-bd_sf"/>
</dbReference>
<comment type="caution">
    <text evidence="7">The sequence shown here is derived from an EMBL/GenBank/DDBJ whole genome shotgun (WGS) entry which is preliminary data.</text>
</comment>
<gene>
    <name evidence="7" type="ORF">C1850_07460</name>
</gene>
<keyword evidence="5" id="KW-0804">Transcription</keyword>
<evidence type="ECO:0000256" key="1">
    <source>
        <dbReference type="ARBA" id="ARBA00005384"/>
    </source>
</evidence>
<name>A0A369P0I8_9ACTN</name>
<dbReference type="Pfam" id="PF00392">
    <property type="entry name" value="GntR"/>
    <property type="match status" value="1"/>
</dbReference>
<evidence type="ECO:0000256" key="2">
    <source>
        <dbReference type="ARBA" id="ARBA00022898"/>
    </source>
</evidence>
<dbReference type="GO" id="GO:0008483">
    <property type="term" value="F:transaminase activity"/>
    <property type="evidence" value="ECO:0007669"/>
    <property type="project" value="UniProtKB-KW"/>
</dbReference>
<protein>
    <submittedName>
        <fullName evidence="7">PLP-dependent aminotransferase family protein</fullName>
    </submittedName>
</protein>
<keyword evidence="2" id="KW-0663">Pyridoxal phosphate</keyword>
<dbReference type="Pfam" id="PF00155">
    <property type="entry name" value="Aminotran_1_2"/>
    <property type="match status" value="1"/>
</dbReference>
<dbReference type="CDD" id="cd07377">
    <property type="entry name" value="WHTH_GntR"/>
    <property type="match status" value="1"/>
</dbReference>
<evidence type="ECO:0000256" key="5">
    <source>
        <dbReference type="ARBA" id="ARBA00023163"/>
    </source>
</evidence>
<keyword evidence="7" id="KW-0808">Transferase</keyword>
<evidence type="ECO:0000256" key="4">
    <source>
        <dbReference type="ARBA" id="ARBA00023125"/>
    </source>
</evidence>
<keyword evidence="3" id="KW-0805">Transcription regulation</keyword>
<dbReference type="PANTHER" id="PTHR46577">
    <property type="entry name" value="HTH-TYPE TRANSCRIPTIONAL REGULATORY PROTEIN GABR"/>
    <property type="match status" value="1"/>
</dbReference>
<dbReference type="SUPFAM" id="SSF46785">
    <property type="entry name" value="Winged helix' DNA-binding domain"/>
    <property type="match status" value="1"/>
</dbReference>
<dbReference type="InterPro" id="IPR051446">
    <property type="entry name" value="HTH_trans_reg/aminotransferase"/>
</dbReference>
<dbReference type="SUPFAM" id="SSF53383">
    <property type="entry name" value="PLP-dependent transferases"/>
    <property type="match status" value="1"/>
</dbReference>
<evidence type="ECO:0000259" key="6">
    <source>
        <dbReference type="PROSITE" id="PS50949"/>
    </source>
</evidence>
<keyword evidence="7" id="KW-0032">Aminotransferase</keyword>
<organism evidence="7 8">
    <name type="scientific">Adlercreutzia equolifaciens subsp. celatus</name>
    <dbReference type="NCBI Taxonomy" id="394340"/>
    <lineage>
        <taxon>Bacteria</taxon>
        <taxon>Bacillati</taxon>
        <taxon>Actinomycetota</taxon>
        <taxon>Coriobacteriia</taxon>
        <taxon>Eggerthellales</taxon>
        <taxon>Eggerthellaceae</taxon>
        <taxon>Adlercreutzia</taxon>
    </lineage>
</organism>
<dbReference type="InterPro" id="IPR000524">
    <property type="entry name" value="Tscrpt_reg_HTH_GntR"/>
</dbReference>
<dbReference type="InterPro" id="IPR036390">
    <property type="entry name" value="WH_DNA-bd_sf"/>
</dbReference>
<dbReference type="RefSeq" id="WP_114549197.1">
    <property type="nucleotide sequence ID" value="NZ_PPUT01000018.1"/>
</dbReference>
<evidence type="ECO:0000313" key="7">
    <source>
        <dbReference type="EMBL" id="RDC43643.1"/>
    </source>
</evidence>
<dbReference type="GO" id="GO:0030170">
    <property type="term" value="F:pyridoxal phosphate binding"/>
    <property type="evidence" value="ECO:0007669"/>
    <property type="project" value="InterPro"/>
</dbReference>
<sequence>MHLDEHSDTPFYRQLEAQMREGIESGTYPTGSRLPSIRGLAADLGCARNTVEQAYHLLVQEGYVASRPGSGYVVQNVAYLQPDASAPSCAVLLGGSRRKARYDFTYGNLEPGTFPATAWRAITDDILLSVEAAGCDAYNDPFGEESLRAAIAWRLVTQRDIDCTPEQIVVQGGTQTSVQNLLTLFDAARDTVAMEDPGYDGVRSVIGRARFAIRPCRVTDDVRVFLSDLESSGARLAYLTPSSQFPTCRIMPTDVRERVLAWAEAADAYILEDDYCRDFRYRERSLAPLASMDGRGRVIYMGTFSKSLSPALRMNYLVLPTPLLKRWREAFASSYSPVPWLNQQVLARFMTDGSWDRHLRRVQTRNRRKYDALTAALREYMGDKVDVLECGTGLHLLVRVRDGRSQDELVAAAAAADVAVYPTKKYWANPACATKGVVLVGFSSIAEADIRPGIAALARAWFG</sequence>
<accession>A0A369P0I8</accession>